<dbReference type="InterPro" id="IPR009045">
    <property type="entry name" value="Zn_M74/Hedgehog-like"/>
</dbReference>
<dbReference type="Pfam" id="PF08291">
    <property type="entry name" value="Peptidase_M15_3"/>
    <property type="match status" value="1"/>
</dbReference>
<dbReference type="SMART" id="SM00646">
    <property type="entry name" value="Ami_3"/>
    <property type="match status" value="1"/>
</dbReference>
<evidence type="ECO:0000313" key="4">
    <source>
        <dbReference type="Proteomes" id="UP001604335"/>
    </source>
</evidence>
<keyword evidence="1 3" id="KW-0378">Hydrolase</keyword>
<keyword evidence="4" id="KW-1185">Reference proteome</keyword>
<dbReference type="InterPro" id="IPR013230">
    <property type="entry name" value="Peptidase_M15A_C"/>
</dbReference>
<dbReference type="SUPFAM" id="SSF53187">
    <property type="entry name" value="Zn-dependent exopeptidases"/>
    <property type="match status" value="1"/>
</dbReference>
<name>A0ABW7CAI0_9CYAN</name>
<proteinExistence type="predicted"/>
<dbReference type="EC" id="3.5.1.28" evidence="3"/>
<dbReference type="Proteomes" id="UP001604335">
    <property type="component" value="Unassembled WGS sequence"/>
</dbReference>
<accession>A0ABW7CAI0</accession>
<dbReference type="CDD" id="cd02696">
    <property type="entry name" value="MurNAc-LAA"/>
    <property type="match status" value="1"/>
</dbReference>
<comment type="caution">
    <text evidence="3">The sequence shown here is derived from an EMBL/GenBank/DDBJ whole genome shotgun (WGS) entry which is preliminary data.</text>
</comment>
<dbReference type="Pfam" id="PF01520">
    <property type="entry name" value="Amidase_3"/>
    <property type="match status" value="1"/>
</dbReference>
<dbReference type="Gene3D" id="3.30.1380.10">
    <property type="match status" value="1"/>
</dbReference>
<evidence type="ECO:0000313" key="3">
    <source>
        <dbReference type="EMBL" id="MFG3818171.1"/>
    </source>
</evidence>
<dbReference type="PANTHER" id="PTHR30404">
    <property type="entry name" value="N-ACETYLMURAMOYL-L-ALANINE AMIDASE"/>
    <property type="match status" value="1"/>
</dbReference>
<dbReference type="Gene3D" id="1.10.530.10">
    <property type="match status" value="1"/>
</dbReference>
<organism evidence="3 4">
    <name type="scientific">Limnothrix redekei LRLZ20PSL1</name>
    <dbReference type="NCBI Taxonomy" id="3112953"/>
    <lineage>
        <taxon>Bacteria</taxon>
        <taxon>Bacillati</taxon>
        <taxon>Cyanobacteriota</taxon>
        <taxon>Cyanophyceae</taxon>
        <taxon>Pseudanabaenales</taxon>
        <taxon>Pseudanabaenaceae</taxon>
        <taxon>Limnothrix</taxon>
    </lineage>
</organism>
<dbReference type="GO" id="GO:0008745">
    <property type="term" value="F:N-acetylmuramoyl-L-alanine amidase activity"/>
    <property type="evidence" value="ECO:0007669"/>
    <property type="project" value="UniProtKB-EC"/>
</dbReference>
<dbReference type="SUPFAM" id="SSF55166">
    <property type="entry name" value="Hedgehog/DD-peptidase"/>
    <property type="match status" value="1"/>
</dbReference>
<gene>
    <name evidence="3" type="ORF">VPK24_11040</name>
</gene>
<dbReference type="PANTHER" id="PTHR30404:SF0">
    <property type="entry name" value="N-ACETYLMURAMOYL-L-ALANINE AMIDASE AMIC"/>
    <property type="match status" value="1"/>
</dbReference>
<dbReference type="Gene3D" id="3.40.630.40">
    <property type="entry name" value="Zn-dependent exopeptidases"/>
    <property type="match status" value="1"/>
</dbReference>
<protein>
    <submittedName>
        <fullName evidence="3">N-acetylmuramoyl-L-alanine amidase</fullName>
        <ecNumber evidence="3">3.5.1.28</ecNumber>
    </submittedName>
</protein>
<evidence type="ECO:0000256" key="1">
    <source>
        <dbReference type="ARBA" id="ARBA00022801"/>
    </source>
</evidence>
<evidence type="ECO:0000259" key="2">
    <source>
        <dbReference type="SMART" id="SM00646"/>
    </source>
</evidence>
<dbReference type="InterPro" id="IPR002508">
    <property type="entry name" value="MurNAc-LAA_cat"/>
</dbReference>
<feature type="domain" description="MurNAc-LAA" evidence="2">
    <location>
        <begin position="224"/>
        <end position="342"/>
    </location>
</feature>
<dbReference type="EMBL" id="JAZAQF010000060">
    <property type="protein sequence ID" value="MFG3818171.1"/>
    <property type="molecule type" value="Genomic_DNA"/>
</dbReference>
<sequence>MSFSWSDYVSAITTTEQIPTRYRKLKLVQLAQAIVESGRGTSQLFQTAGNPGGLKWRENIDGNYAEKITKKIWLKTATEPQGCDWCHWQTAEHAVMGYWRFIDRPNSPYQGWEAYHDDPDGYLQHLKDRGYAEDSSYVNKVKSVFPEAQSLLNSGLPPRKFKVAIMPGHGGGDSGAVNNALKLYEKDYNWQEAIDIKSALEATGNYEVILCREQEEKAALSTMQQRANDSHADVCLCLHHNAANGSARGWWLFYVNHDPKFEQFIQIMNKHFKTLPLPARNSLYAGQPFEQDWHRRVWSCIHQCTMPTILFESCFIDNNADATWLRDGGHGQVVEKICAGVKEFLNNQAVVVTPDKTIPPTSKNIQATSDTWLKKDCSKEASELDDTGRAFVPKGKTYPIEQFQEFSLESESGGYALVELGYGAGKWYIFLEHWKLSWTQCSQPSHAFTLPEVADINWHDWSSPVSRYFNVGEVTLCQSRRIPTDSTHRQNVVNIARELDKVRDWWGSALLVNSWYRPNEVEREVGGTGANHPYGFAVDVRPAQGSVWDLQARFEREWYDTGKWQGGFGCGANMGFIHLDLNPRRVWNYREDQ</sequence>
<dbReference type="RefSeq" id="WP_393013243.1">
    <property type="nucleotide sequence ID" value="NZ_JAZAQF010000060.1"/>
</dbReference>
<dbReference type="InterPro" id="IPR002901">
    <property type="entry name" value="MGlyc_endo_b_GlcNAc-like_dom"/>
</dbReference>
<dbReference type="InterPro" id="IPR050695">
    <property type="entry name" value="N-acetylmuramoyl_amidase_3"/>
</dbReference>
<dbReference type="Pfam" id="PF01832">
    <property type="entry name" value="Glucosaminidase"/>
    <property type="match status" value="1"/>
</dbReference>
<reference evidence="4" key="1">
    <citation type="journal article" date="2024" name="Algal Res.">
        <title>Biochemical, toxicological and genomic investigation of a high-biomass producing Limnothrix strain isolated from Italian shallow drinking water reservoir.</title>
        <authorList>
            <person name="Simonazzi M."/>
            <person name="Shishido T.K."/>
            <person name="Delbaje E."/>
            <person name="Wahlsten M."/>
            <person name="Fewer D.P."/>
            <person name="Sivonen K."/>
            <person name="Pezzolesi L."/>
            <person name="Pistocchi R."/>
        </authorList>
    </citation>
    <scope>NUCLEOTIDE SEQUENCE [LARGE SCALE GENOMIC DNA]</scope>
    <source>
        <strain evidence="4">LRLZ20PSL1</strain>
    </source>
</reference>